<evidence type="ECO:0000256" key="8">
    <source>
        <dbReference type="ARBA" id="ARBA00051314"/>
    </source>
</evidence>
<protein>
    <recommendedName>
        <fullName evidence="11">5,6-dimethylbenzimidazole synthase</fullName>
        <ecNumber evidence="10">1.13.11.79</ecNumber>
    </recommendedName>
</protein>
<evidence type="ECO:0000256" key="11">
    <source>
        <dbReference type="ARBA" id="ARBA00068702"/>
    </source>
</evidence>
<dbReference type="FunFam" id="3.40.109.10:FF:000013">
    <property type="entry name" value="5,6-dimethylbenzimidazole synthase"/>
    <property type="match status" value="1"/>
</dbReference>
<evidence type="ECO:0000256" key="9">
    <source>
        <dbReference type="ARBA" id="ARBA00061097"/>
    </source>
</evidence>
<dbReference type="Pfam" id="PF00881">
    <property type="entry name" value="Nitroreductase"/>
    <property type="match status" value="1"/>
</dbReference>
<evidence type="ECO:0000259" key="12">
    <source>
        <dbReference type="Pfam" id="PF00881"/>
    </source>
</evidence>
<comment type="subunit">
    <text evidence="1">Homooctamer.</text>
</comment>
<dbReference type="InterPro" id="IPR029479">
    <property type="entry name" value="Nitroreductase"/>
</dbReference>
<evidence type="ECO:0000256" key="7">
    <source>
        <dbReference type="ARBA" id="ARBA00023027"/>
    </source>
</evidence>
<evidence type="ECO:0000313" key="14">
    <source>
        <dbReference type="Proteomes" id="UP000535182"/>
    </source>
</evidence>
<comment type="caution">
    <text evidence="13">The sequence shown here is derived from an EMBL/GenBank/DDBJ whole genome shotgun (WGS) entry which is preliminary data.</text>
</comment>
<keyword evidence="2" id="KW-0285">Flavoprotein</keyword>
<dbReference type="Proteomes" id="UP000535182">
    <property type="component" value="Unassembled WGS sequence"/>
</dbReference>
<keyword evidence="4" id="KW-0547">Nucleotide-binding</keyword>
<accession>A0A9X0QAD4</accession>
<dbReference type="InterPro" id="IPR012825">
    <property type="entry name" value="BluB"/>
</dbReference>
<dbReference type="InterPro" id="IPR000415">
    <property type="entry name" value="Nitroreductase-like"/>
</dbReference>
<dbReference type="Gene3D" id="3.40.109.10">
    <property type="entry name" value="NADH Oxidase"/>
    <property type="match status" value="1"/>
</dbReference>
<sequence length="226" mass="25581">MTRAEGFDENERKAVYRAIRERRDVRRGFLPEPIPEELLHRLLEAAHNAPSVGLMQPWRFIVVRDLAVRRKVHEIFLKANELAMASYEGEQQQNYACMKLEGILEAPQNLCIVCDSQSSQGHRLGRRTMPETAIYSAVCAVQNLWLAARAEGIGVGWVSILEPQSLRSTLKIPQRITPVAYLCLGYVDAFSKEPDLERAGWEKRTPLKSVLSFNEYNGDWGEGGLA</sequence>
<dbReference type="AlphaFoldDB" id="A0A9X0QAD4"/>
<evidence type="ECO:0000256" key="10">
    <source>
        <dbReference type="ARBA" id="ARBA00066311"/>
    </source>
</evidence>
<keyword evidence="6 13" id="KW-0560">Oxidoreductase</keyword>
<keyword evidence="14" id="KW-1185">Reference proteome</keyword>
<evidence type="ECO:0000256" key="5">
    <source>
        <dbReference type="ARBA" id="ARBA00022857"/>
    </source>
</evidence>
<proteinExistence type="inferred from homology"/>
<dbReference type="PANTHER" id="PTHR23026">
    <property type="entry name" value="NADPH NITROREDUCTASE"/>
    <property type="match status" value="1"/>
</dbReference>
<dbReference type="GO" id="GO:0102919">
    <property type="term" value="F:5,6-dimethylbenzimidazole synthase activity"/>
    <property type="evidence" value="ECO:0007669"/>
    <property type="project" value="UniProtKB-EC"/>
</dbReference>
<dbReference type="CDD" id="cd02145">
    <property type="entry name" value="BluB"/>
    <property type="match status" value="1"/>
</dbReference>
<evidence type="ECO:0000256" key="4">
    <source>
        <dbReference type="ARBA" id="ARBA00022741"/>
    </source>
</evidence>
<keyword evidence="5" id="KW-0521">NADP</keyword>
<evidence type="ECO:0000313" key="13">
    <source>
        <dbReference type="EMBL" id="MBB5326714.1"/>
    </source>
</evidence>
<dbReference type="GO" id="GO:0009236">
    <property type="term" value="P:cobalamin biosynthetic process"/>
    <property type="evidence" value="ECO:0007669"/>
    <property type="project" value="UniProtKB-ARBA"/>
</dbReference>
<dbReference type="EMBL" id="JACHEB010000001">
    <property type="protein sequence ID" value="MBB5326714.1"/>
    <property type="molecule type" value="Genomic_DNA"/>
</dbReference>
<dbReference type="RefSeq" id="WP_183972858.1">
    <property type="nucleotide sequence ID" value="NZ_JACHEB010000001.1"/>
</dbReference>
<evidence type="ECO:0000256" key="1">
    <source>
        <dbReference type="ARBA" id="ARBA00011823"/>
    </source>
</evidence>
<feature type="domain" description="Nitroreductase" evidence="12">
    <location>
        <begin position="19"/>
        <end position="186"/>
    </location>
</feature>
<dbReference type="SUPFAM" id="SSF55469">
    <property type="entry name" value="FMN-dependent nitroreductase-like"/>
    <property type="match status" value="1"/>
</dbReference>
<evidence type="ECO:0000256" key="6">
    <source>
        <dbReference type="ARBA" id="ARBA00023002"/>
    </source>
</evidence>
<dbReference type="InterPro" id="IPR050627">
    <property type="entry name" value="Nitroreductase/BluB"/>
</dbReference>
<reference evidence="13 14" key="1">
    <citation type="submission" date="2020-08" db="EMBL/GenBank/DDBJ databases">
        <title>Genomic Encyclopedia of Type Strains, Phase IV (KMG-V): Genome sequencing to study the core and pangenomes of soil and plant-associated prokaryotes.</title>
        <authorList>
            <person name="Whitman W."/>
        </authorList>
    </citation>
    <scope>NUCLEOTIDE SEQUENCE [LARGE SCALE GENOMIC DNA]</scope>
    <source>
        <strain evidence="13 14">X5P2</strain>
    </source>
</reference>
<name>A0A9X0QAD4_9BACT</name>
<dbReference type="NCBIfam" id="TIGR02476">
    <property type="entry name" value="BluB"/>
    <property type="match status" value="1"/>
</dbReference>
<keyword evidence="3" id="KW-0288">FMN</keyword>
<evidence type="ECO:0000256" key="3">
    <source>
        <dbReference type="ARBA" id="ARBA00022643"/>
    </source>
</evidence>
<dbReference type="EC" id="1.13.11.79" evidence="10"/>
<dbReference type="PANTHER" id="PTHR23026:SF90">
    <property type="entry name" value="IODOTYROSINE DEIODINASE 1"/>
    <property type="match status" value="1"/>
</dbReference>
<gene>
    <name evidence="13" type="ORF">HDF14_000308</name>
</gene>
<evidence type="ECO:0000256" key="2">
    <source>
        <dbReference type="ARBA" id="ARBA00022630"/>
    </source>
</evidence>
<keyword evidence="7" id="KW-0520">NAD</keyword>
<comment type="catalytic activity">
    <reaction evidence="8">
        <text>FMNH2 + O2 = dialurate + 5,6-dimethylbenzimidazole + D-erythrose 4-phosphate + H(+)</text>
        <dbReference type="Rhea" id="RHEA:27345"/>
        <dbReference type="ChEBI" id="CHEBI:15378"/>
        <dbReference type="ChEBI" id="CHEBI:15379"/>
        <dbReference type="ChEBI" id="CHEBI:15890"/>
        <dbReference type="ChEBI" id="CHEBI:16897"/>
        <dbReference type="ChEBI" id="CHEBI:57618"/>
        <dbReference type="ChEBI" id="CHEBI:140629"/>
        <dbReference type="EC" id="1.13.11.79"/>
    </reaction>
</comment>
<dbReference type="GO" id="GO:0000166">
    <property type="term" value="F:nucleotide binding"/>
    <property type="evidence" value="ECO:0007669"/>
    <property type="project" value="UniProtKB-KW"/>
</dbReference>
<comment type="similarity">
    <text evidence="9">Belongs to the BluB family.</text>
</comment>
<organism evidence="13 14">
    <name type="scientific">Tunturiibacter gelidiferens</name>
    <dbReference type="NCBI Taxonomy" id="3069689"/>
    <lineage>
        <taxon>Bacteria</taxon>
        <taxon>Pseudomonadati</taxon>
        <taxon>Acidobacteriota</taxon>
        <taxon>Terriglobia</taxon>
        <taxon>Terriglobales</taxon>
        <taxon>Acidobacteriaceae</taxon>
        <taxon>Tunturiibacter</taxon>
    </lineage>
</organism>